<dbReference type="Gene3D" id="3.30.1370.210">
    <property type="match status" value="3"/>
</dbReference>
<feature type="zinc finger region" description="C3H1-type" evidence="6">
    <location>
        <begin position="464"/>
        <end position="490"/>
    </location>
</feature>
<dbReference type="GO" id="GO:0003723">
    <property type="term" value="F:RNA binding"/>
    <property type="evidence" value="ECO:0007669"/>
    <property type="project" value="TreeGrafter"/>
</dbReference>
<evidence type="ECO:0000256" key="7">
    <source>
        <dbReference type="SAM" id="Phobius"/>
    </source>
</evidence>
<keyword evidence="7" id="KW-1133">Transmembrane helix</keyword>
<dbReference type="GO" id="GO:0008270">
    <property type="term" value="F:zinc ion binding"/>
    <property type="evidence" value="ECO:0007669"/>
    <property type="project" value="UniProtKB-KW"/>
</dbReference>
<evidence type="ECO:0000256" key="3">
    <source>
        <dbReference type="ARBA" id="ARBA00022771"/>
    </source>
</evidence>
<dbReference type="RefSeq" id="XP_022095108.1">
    <property type="nucleotide sequence ID" value="XM_022239416.1"/>
</dbReference>
<gene>
    <name evidence="10" type="primary">LOC110981663</name>
</gene>
<evidence type="ECO:0000256" key="4">
    <source>
        <dbReference type="ARBA" id="ARBA00022833"/>
    </source>
</evidence>
<sequence>MLHVSGSGIVYSIGVWLCLCPLAALFLREVLEGTCNCKMSGIPSLSSRMAYNFLCPDVASNFQGRCTREDCKYLHPPPHLKTQLEINGKNSIAAQKMLQNFHNQQLQLQAAAASMQLHQPGATILPTHQALNSLELVGCPTYPYDHMGRYNASCTRCLQTEPTANQVPSQLNSMYSPYLTAAPTMAPASHMQDFPTPGQILTPNGTVIPYLPQRPKNDKLEVCREFQRGNCSRAECKFAHPAEGAAIDQLDNTVTVCMDYIKGRCSRDKCKYFHPPAHLQTKIKAAQHNNNQASVVLPTTPETISKKRAREPADDIILNPALPGLIPPPKKGVGAISHLATQSVIQHHPTMYQPGLPSSMQMNGQPSHYLPPPKVSVNWHYQGSGSWVALPAQTWQKATPEVPMMPTVPPGAAATMPSFYTHQVMAQQQSADTIPVCRDFKSGSCKRPNCRYAHVTEDYVEIIDGKVTLCRYAAQSRCTRPKCKFYHPPTSAALAVVAAPVSIPALPAPVVTSI</sequence>
<keyword evidence="2" id="KW-0677">Repeat</keyword>
<dbReference type="InterPro" id="IPR054429">
    <property type="entry name" value="Znf-CCCH_Muscleblind-like"/>
</dbReference>
<dbReference type="SMART" id="SM00356">
    <property type="entry name" value="ZnF_C3H1"/>
    <property type="match status" value="5"/>
</dbReference>
<feature type="domain" description="C3H1-type" evidence="8">
    <location>
        <begin position="251"/>
        <end position="277"/>
    </location>
</feature>
<feature type="domain" description="C3H1-type" evidence="8">
    <location>
        <begin position="464"/>
        <end position="490"/>
    </location>
</feature>
<dbReference type="GO" id="GO:0043484">
    <property type="term" value="P:regulation of RNA splicing"/>
    <property type="evidence" value="ECO:0007669"/>
    <property type="project" value="TreeGrafter"/>
</dbReference>
<dbReference type="GO" id="GO:0005737">
    <property type="term" value="C:cytoplasm"/>
    <property type="evidence" value="ECO:0007669"/>
    <property type="project" value="TreeGrafter"/>
</dbReference>
<evidence type="ECO:0000313" key="10">
    <source>
        <dbReference type="RefSeq" id="XP_022095108.1"/>
    </source>
</evidence>
<evidence type="ECO:0000259" key="8">
    <source>
        <dbReference type="PROSITE" id="PS50103"/>
    </source>
</evidence>
<dbReference type="InterPro" id="IPR000571">
    <property type="entry name" value="Znf_CCCH"/>
</dbReference>
<evidence type="ECO:0000256" key="1">
    <source>
        <dbReference type="ARBA" id="ARBA00022723"/>
    </source>
</evidence>
<dbReference type="PANTHER" id="PTHR12675">
    <property type="entry name" value="MUSCLEBLIND-LIKE PROTEIN"/>
    <property type="match status" value="1"/>
</dbReference>
<keyword evidence="7" id="KW-0472">Membrane</keyword>
<dbReference type="OrthoDB" id="6285980at2759"/>
<dbReference type="GO" id="GO:0005654">
    <property type="term" value="C:nucleoplasm"/>
    <property type="evidence" value="ECO:0007669"/>
    <property type="project" value="TreeGrafter"/>
</dbReference>
<keyword evidence="1 6" id="KW-0479">Metal-binding</keyword>
<name>A0A8B7YPA9_ACAPL</name>
<evidence type="ECO:0000313" key="9">
    <source>
        <dbReference type="Proteomes" id="UP000694845"/>
    </source>
</evidence>
<accession>A0A8B7YPA9</accession>
<feature type="zinc finger region" description="C3H1-type" evidence="6">
    <location>
        <begin position="54"/>
        <end position="78"/>
    </location>
</feature>
<keyword evidence="7" id="KW-0812">Transmembrane</keyword>
<feature type="transmembrane region" description="Helical" evidence="7">
    <location>
        <begin position="9"/>
        <end position="27"/>
    </location>
</feature>
<organism evidence="9 10">
    <name type="scientific">Acanthaster planci</name>
    <name type="common">Crown-of-thorns starfish</name>
    <dbReference type="NCBI Taxonomy" id="133434"/>
    <lineage>
        <taxon>Eukaryota</taxon>
        <taxon>Metazoa</taxon>
        <taxon>Echinodermata</taxon>
        <taxon>Eleutherozoa</taxon>
        <taxon>Asterozoa</taxon>
        <taxon>Asteroidea</taxon>
        <taxon>Valvatacea</taxon>
        <taxon>Valvatida</taxon>
        <taxon>Acanthasteridae</taxon>
        <taxon>Acanthaster</taxon>
    </lineage>
</organism>
<dbReference type="Proteomes" id="UP000694845">
    <property type="component" value="Unplaced"/>
</dbReference>
<dbReference type="GeneID" id="110981663"/>
<evidence type="ECO:0000256" key="5">
    <source>
        <dbReference type="ARBA" id="ARBA00038226"/>
    </source>
</evidence>
<feature type="zinc finger region" description="C3H1-type" evidence="6">
    <location>
        <begin position="431"/>
        <end position="457"/>
    </location>
</feature>
<evidence type="ECO:0000256" key="2">
    <source>
        <dbReference type="ARBA" id="ARBA00022737"/>
    </source>
</evidence>
<dbReference type="Pfam" id="PF22628">
    <property type="entry name" value="zf-CCCH_10"/>
    <property type="match status" value="3"/>
</dbReference>
<comment type="similarity">
    <text evidence="5">Belongs to the muscleblind family.</text>
</comment>
<dbReference type="Pfam" id="PF00642">
    <property type="entry name" value="zf-CCCH"/>
    <property type="match status" value="1"/>
</dbReference>
<proteinExistence type="inferred from homology"/>
<evidence type="ECO:0000256" key="6">
    <source>
        <dbReference type="PROSITE-ProRule" id="PRU00723"/>
    </source>
</evidence>
<protein>
    <submittedName>
        <fullName evidence="10">Muscleblind-like protein 3 isoform X9</fullName>
    </submittedName>
</protein>
<reference evidence="10" key="1">
    <citation type="submission" date="2025-08" db="UniProtKB">
        <authorList>
            <consortium name="RefSeq"/>
        </authorList>
    </citation>
    <scope>IDENTIFICATION</scope>
</reference>
<feature type="domain" description="C3H1-type" evidence="8">
    <location>
        <begin position="431"/>
        <end position="457"/>
    </location>
</feature>
<dbReference type="AlphaFoldDB" id="A0A8B7YPA9"/>
<dbReference type="PANTHER" id="PTHR12675:SF12">
    <property type="entry name" value="PROTEIN MUSCLEBLIND"/>
    <property type="match status" value="1"/>
</dbReference>
<feature type="domain" description="C3H1-type" evidence="8">
    <location>
        <begin position="54"/>
        <end position="78"/>
    </location>
</feature>
<keyword evidence="9" id="KW-1185">Reference proteome</keyword>
<dbReference type="Pfam" id="PF14608">
    <property type="entry name" value="zf-CCCH_2"/>
    <property type="match status" value="1"/>
</dbReference>
<feature type="domain" description="C3H1-type" evidence="8">
    <location>
        <begin position="217"/>
        <end position="243"/>
    </location>
</feature>
<feature type="zinc finger region" description="C3H1-type" evidence="6">
    <location>
        <begin position="251"/>
        <end position="277"/>
    </location>
</feature>
<keyword evidence="3 6" id="KW-0863">Zinc-finger</keyword>
<feature type="zinc finger region" description="C3H1-type" evidence="6">
    <location>
        <begin position="217"/>
        <end position="243"/>
    </location>
</feature>
<keyword evidence="4 6" id="KW-0862">Zinc</keyword>
<dbReference type="PROSITE" id="PS50103">
    <property type="entry name" value="ZF_C3H1"/>
    <property type="match status" value="5"/>
</dbReference>